<gene>
    <name evidence="3" type="ORF">QTG54_013647</name>
</gene>
<feature type="compositionally biased region" description="Basic and acidic residues" evidence="2">
    <location>
        <begin position="716"/>
        <end position="734"/>
    </location>
</feature>
<dbReference type="GO" id="GO:0006376">
    <property type="term" value="P:mRNA splice site recognition"/>
    <property type="evidence" value="ECO:0007669"/>
    <property type="project" value="InterPro"/>
</dbReference>
<dbReference type="EMBL" id="JATAAI010000033">
    <property type="protein sequence ID" value="KAK1735484.1"/>
    <property type="molecule type" value="Genomic_DNA"/>
</dbReference>
<feature type="region of interest" description="Disordered" evidence="2">
    <location>
        <begin position="555"/>
        <end position="598"/>
    </location>
</feature>
<dbReference type="SMR" id="A0AAD8XXL0"/>
<dbReference type="EC" id="4.2.1.-" evidence="3"/>
<evidence type="ECO:0000256" key="2">
    <source>
        <dbReference type="SAM" id="MobiDB-lite"/>
    </source>
</evidence>
<dbReference type="GO" id="GO:0016829">
    <property type="term" value="F:lyase activity"/>
    <property type="evidence" value="ECO:0007669"/>
    <property type="project" value="UniProtKB-KW"/>
</dbReference>
<dbReference type="GO" id="GO:0003729">
    <property type="term" value="F:mRNA binding"/>
    <property type="evidence" value="ECO:0007669"/>
    <property type="project" value="InterPro"/>
</dbReference>
<dbReference type="Pfam" id="PF03194">
    <property type="entry name" value="LUC7"/>
    <property type="match status" value="1"/>
</dbReference>
<feature type="region of interest" description="Disordered" evidence="2">
    <location>
        <begin position="391"/>
        <end position="412"/>
    </location>
</feature>
<name>A0AAD8XXL0_9STRA</name>
<protein>
    <submittedName>
        <fullName evidence="3">Gamma carbonic anhydrase</fullName>
        <ecNumber evidence="3">4.2.1.-</ecNumber>
    </submittedName>
</protein>
<dbReference type="PANTHER" id="PTHR13061:SF29">
    <property type="entry name" value="GAMMA CARBONIC ANHYDRASE-LIKE 1, MITOCHONDRIAL-RELATED"/>
    <property type="match status" value="1"/>
</dbReference>
<evidence type="ECO:0000256" key="1">
    <source>
        <dbReference type="ARBA" id="ARBA00005655"/>
    </source>
</evidence>
<dbReference type="AlphaFoldDB" id="A0AAD8XXL0"/>
<feature type="compositionally biased region" description="Basic and acidic residues" evidence="2">
    <location>
        <begin position="746"/>
        <end position="775"/>
    </location>
</feature>
<dbReference type="PANTHER" id="PTHR13061">
    <property type="entry name" value="DYNACTIN SUBUNIT P25"/>
    <property type="match status" value="1"/>
</dbReference>
<keyword evidence="4" id="KW-1185">Reference proteome</keyword>
<sequence>MFSRALRETGQALDRVGVRGVVHAHQGRRMGDDNPYWFNDHLSRHRGIMGLLRRGYPVVPGITSGSAGANARLAGSEHGLVEHGQTQDVAFLAPCATLIGNVQLAPNTSIFYKAILKSDVAAYGVNTIHSAEEEERWKSLPVGGYERKQDAGMLDAGSGIGHPTIGGANGGGIYVGEGTNIQDACVVTSYEGHSTIGKYVTVGHGAHIHSATVGDESLIGMGAVLKPGCVVESQSFIAAGAVIERGCVVNSGEIWGGNPAKKLRELTAEEKAKLRVQAEKYISVGNMHNHCMELGGNIPDSFLEDADSLIELSAAEDITKKPVDMKDEHSNQLDEKDSQDEGVKVKIHRLVGTKSNIIINSTVSSALQASKMADEARAMLDALMGADRNAPVEGAAGSSNSSSGAAPRGRKKSCYDNDVCPLYCAWSLSSQENPTWAETVAANEGAGGIDVFDLFTNTKSDIARKLLDLVRQCDRLVSRNKEKLRREVAQAMKQRTGGRGNREDLIVTVNEEMLNECSANVAKATLIEEEMAELVEKMQELESEEKELLQVLAKEAEQKKEEDKEKEPPKKKKKKSKDKDASVESEPAQTPTNDVDPRLLEMQKRKLTTLLHIQSLSLQLPPLRDNTDNLLRQLQYLRSDTSTDKVVCEVSGNFMSSRDADERIAAHYAGKQYIGWKLVREKLKELQKRGFGMGDSQSHGRGGGGYNDGYNRGRGGHYDNRGHDRGHHYDDRRGGGHYGGGGSGYHRNDRGHGGGRNDRDYRSRDYDRYDRRGRW</sequence>
<dbReference type="InterPro" id="IPR004882">
    <property type="entry name" value="Luc7-rel"/>
</dbReference>
<dbReference type="SUPFAM" id="SSF51161">
    <property type="entry name" value="Trimeric LpxA-like enzymes"/>
    <property type="match status" value="1"/>
</dbReference>
<feature type="compositionally biased region" description="Low complexity" evidence="2">
    <location>
        <begin position="394"/>
        <end position="406"/>
    </location>
</feature>
<comment type="similarity">
    <text evidence="1">Belongs to the Luc7 family.</text>
</comment>
<comment type="caution">
    <text evidence="3">The sequence shown here is derived from an EMBL/GenBank/DDBJ whole genome shotgun (WGS) entry which is preliminary data.</text>
</comment>
<dbReference type="GO" id="GO:0005685">
    <property type="term" value="C:U1 snRNP"/>
    <property type="evidence" value="ECO:0007669"/>
    <property type="project" value="InterPro"/>
</dbReference>
<feature type="region of interest" description="Disordered" evidence="2">
    <location>
        <begin position="320"/>
        <end position="341"/>
    </location>
</feature>
<dbReference type="Proteomes" id="UP001224775">
    <property type="component" value="Unassembled WGS sequence"/>
</dbReference>
<dbReference type="CDD" id="cd04645">
    <property type="entry name" value="LbH_gamma_CA_like"/>
    <property type="match status" value="1"/>
</dbReference>
<proteinExistence type="inferred from homology"/>
<dbReference type="InterPro" id="IPR050484">
    <property type="entry name" value="Transf_Hexapept/Carb_Anhydrase"/>
</dbReference>
<feature type="region of interest" description="Disordered" evidence="2">
    <location>
        <begin position="691"/>
        <end position="775"/>
    </location>
</feature>
<accession>A0AAD8XXL0</accession>
<reference evidence="3" key="1">
    <citation type="submission" date="2023-06" db="EMBL/GenBank/DDBJ databases">
        <title>Survivors Of The Sea: Transcriptome response of Skeletonema marinoi to long-term dormancy.</title>
        <authorList>
            <person name="Pinder M.I.M."/>
            <person name="Kourtchenko O."/>
            <person name="Robertson E.K."/>
            <person name="Larsson T."/>
            <person name="Maumus F."/>
            <person name="Osuna-Cruz C.M."/>
            <person name="Vancaester E."/>
            <person name="Stenow R."/>
            <person name="Vandepoele K."/>
            <person name="Ploug H."/>
            <person name="Bruchert V."/>
            <person name="Godhe A."/>
            <person name="Topel M."/>
        </authorList>
    </citation>
    <scope>NUCLEOTIDE SEQUENCE</scope>
    <source>
        <strain evidence="3">R05AC</strain>
    </source>
</reference>
<feature type="compositionally biased region" description="Basic and acidic residues" evidence="2">
    <location>
        <begin position="555"/>
        <end position="568"/>
    </location>
</feature>
<keyword evidence="3" id="KW-0456">Lyase</keyword>
<dbReference type="InterPro" id="IPR047324">
    <property type="entry name" value="LbH_gamma_CA-like"/>
</dbReference>
<dbReference type="InterPro" id="IPR011004">
    <property type="entry name" value="Trimer_LpxA-like_sf"/>
</dbReference>
<organism evidence="3 4">
    <name type="scientific">Skeletonema marinoi</name>
    <dbReference type="NCBI Taxonomy" id="267567"/>
    <lineage>
        <taxon>Eukaryota</taxon>
        <taxon>Sar</taxon>
        <taxon>Stramenopiles</taxon>
        <taxon>Ochrophyta</taxon>
        <taxon>Bacillariophyta</taxon>
        <taxon>Coscinodiscophyceae</taxon>
        <taxon>Thalassiosirophycidae</taxon>
        <taxon>Thalassiosirales</taxon>
        <taxon>Skeletonemataceae</taxon>
        <taxon>Skeletonema</taxon>
        <taxon>Skeletonema marinoi-dohrnii complex</taxon>
    </lineage>
</organism>
<dbReference type="Gene3D" id="2.160.10.10">
    <property type="entry name" value="Hexapeptide repeat proteins"/>
    <property type="match status" value="1"/>
</dbReference>
<evidence type="ECO:0000313" key="4">
    <source>
        <dbReference type="Proteomes" id="UP001224775"/>
    </source>
</evidence>
<evidence type="ECO:0000313" key="3">
    <source>
        <dbReference type="EMBL" id="KAK1735484.1"/>
    </source>
</evidence>